<dbReference type="PANTHER" id="PTHR32282">
    <property type="entry name" value="BINDING PROTEIN TRANSPEPTIDASE, PUTATIVE-RELATED"/>
    <property type="match status" value="1"/>
</dbReference>
<dbReference type="GO" id="GO:0006508">
    <property type="term" value="P:proteolysis"/>
    <property type="evidence" value="ECO:0007669"/>
    <property type="project" value="UniProtKB-KW"/>
</dbReference>
<feature type="compositionally biased region" description="Acidic residues" evidence="16">
    <location>
        <begin position="926"/>
        <end position="938"/>
    </location>
</feature>
<keyword evidence="9" id="KW-0573">Peptidoglycan synthesis</keyword>
<evidence type="ECO:0000256" key="8">
    <source>
        <dbReference type="ARBA" id="ARBA00022960"/>
    </source>
</evidence>
<evidence type="ECO:0000256" key="11">
    <source>
        <dbReference type="ARBA" id="ARBA00023136"/>
    </source>
</evidence>
<dbReference type="GO" id="GO:0009252">
    <property type="term" value="P:peptidoglycan biosynthetic process"/>
    <property type="evidence" value="ECO:0007669"/>
    <property type="project" value="UniProtKB-KW"/>
</dbReference>
<keyword evidence="2" id="KW-0121">Carboxypeptidase</keyword>
<gene>
    <name evidence="20" type="ORF">SAMN05518684_11854</name>
</gene>
<keyword evidence="21" id="KW-1185">Reference proteome</keyword>
<dbReference type="Gene3D" id="3.40.710.10">
    <property type="entry name" value="DD-peptidase/beta-lactamase superfamily"/>
    <property type="match status" value="1"/>
</dbReference>
<dbReference type="GO" id="GO:0071555">
    <property type="term" value="P:cell wall organization"/>
    <property type="evidence" value="ECO:0007669"/>
    <property type="project" value="UniProtKB-KW"/>
</dbReference>
<evidence type="ECO:0000256" key="14">
    <source>
        <dbReference type="ARBA" id="ARBA00034000"/>
    </source>
</evidence>
<evidence type="ECO:0000256" key="7">
    <source>
        <dbReference type="ARBA" id="ARBA00022801"/>
    </source>
</evidence>
<proteinExistence type="predicted"/>
<dbReference type="GO" id="GO:0009002">
    <property type="term" value="F:serine-type D-Ala-D-Ala carboxypeptidase activity"/>
    <property type="evidence" value="ECO:0007669"/>
    <property type="project" value="UniProtKB-EC"/>
</dbReference>
<dbReference type="Pfam" id="PF00912">
    <property type="entry name" value="Transgly"/>
    <property type="match status" value="1"/>
</dbReference>
<evidence type="ECO:0000313" key="20">
    <source>
        <dbReference type="EMBL" id="SES35385.1"/>
    </source>
</evidence>
<evidence type="ECO:0000256" key="15">
    <source>
        <dbReference type="ARBA" id="ARBA00049902"/>
    </source>
</evidence>
<sequence>MSDRRSITEFFNRKEPQYVFKGVRVTSQVLWNLFLIFSALALISLFFVGGAAAGYFASLVQDEPVPSYEEMQNEIYDYESATEIYFADDIYLGDMPTPLERREIPLEDMSQTLIEAVIATEDEYFFEHEGIVPKALFRAVYQDFSGASTQTGGSTLTQQLIKNQLLTSEVTHDRKAAEILLAMRTENFFEKEEILEAYMNVVPFGRNANGRQVAGAQAAAQGIFGVDASELNIAQAAFIAGLPQSPFAYTPFTGSGEVKENFDAALHRMDTVLSRMHSRGYINDEELEEARNYDIRANLAERQPTSLDEYPFIIDEVRRRAEDKLTFALMEKDEVDLDAIEDDDRRNLMITRYREEAERALQRNGYKIHTTINKDIYDAQQEVIENFEYFDKDRPETLIDQDGEEVEVMRKEEPGSMLLENSTGAILSFVGGRDFEHQNFNHATRAERSTGSTMKPLLTYAIGFETGELQPGFITPDTTFYYNEDDEDSELSNFDNKHRGLITAREANASSRNVPAVREFKKIDHEVAREALINYGFGSYMDESEPYLSTPLGTIDLTVEANTSAYSTFGNEGKRKDPFMIAKIETQDGEVLFEHEEKETEIISPQTNYLMIDIMRDVLVSGGTAFRMHDLLNFEADWAGKTGTSNEIIDAWFVGFNPNVTQGLWIGYDDRDPISEEVHNMSYSHRTQLLWAELANAAYEVDSDLVGPSEDFESPGGIVEQTICGISGKLPSDLCREAGLVTTDLFNSEFVPDEEDDSLTRVQYVRVKDGAYKALDSTPSEFTRSGVAIKEEYFDFAEDEDLSQYIPDGWDDLVPDREAPDNGKTPDTLRSVSSSGGSVTWDSHHEDDIIGYRVYNSSGNEVASIRWDEDYSYSGSGTYYVTAVDTAGRESSSSNEVTTGGSSSDDDDESSSDDNNDGENGSASDELFDDSSENDSDNNNDNNNSANNDENANDNSEENNNDSGSGDIGNNNDNNNGSNNGSDNGNSNNNGDNNSENNNSNNTGNNNSNNGSNNGNSNNNDDNNSENNNSNNTGNNNSNNGSNNGNNNSSSNNSDNTNNDSGGNETNSGATNENNSGNNSDNNNNADNSDGNNYNSASDNNDPDGNNDNEENASNNGANSNNNE</sequence>
<feature type="compositionally biased region" description="Acidic residues" evidence="16">
    <location>
        <begin position="904"/>
        <end position="917"/>
    </location>
</feature>
<feature type="compositionally biased region" description="Low complexity" evidence="16">
    <location>
        <begin position="1112"/>
        <end position="1124"/>
    </location>
</feature>
<dbReference type="Pfam" id="PF00905">
    <property type="entry name" value="Transpeptidase"/>
    <property type="match status" value="1"/>
</dbReference>
<keyword evidence="13" id="KW-0961">Cell wall biogenesis/degradation</keyword>
<name>A0A1H9WND3_9BACI</name>
<evidence type="ECO:0000256" key="3">
    <source>
        <dbReference type="ARBA" id="ARBA00022670"/>
    </source>
</evidence>
<evidence type="ECO:0000256" key="10">
    <source>
        <dbReference type="ARBA" id="ARBA00022989"/>
    </source>
</evidence>
<evidence type="ECO:0000256" key="5">
    <source>
        <dbReference type="ARBA" id="ARBA00022679"/>
    </source>
</evidence>
<evidence type="ECO:0000259" key="19">
    <source>
        <dbReference type="Pfam" id="PF00912"/>
    </source>
</evidence>
<feature type="region of interest" description="Disordered" evidence="16">
    <location>
        <begin position="806"/>
        <end position="843"/>
    </location>
</feature>
<dbReference type="PANTHER" id="PTHR32282:SF32">
    <property type="entry name" value="PENICILLIN-BINDING PROTEIN 2A"/>
    <property type="match status" value="1"/>
</dbReference>
<keyword evidence="4" id="KW-0328">Glycosyltransferase</keyword>
<evidence type="ECO:0000256" key="4">
    <source>
        <dbReference type="ARBA" id="ARBA00022676"/>
    </source>
</evidence>
<feature type="compositionally biased region" description="Low complexity" evidence="16">
    <location>
        <begin position="939"/>
        <end position="950"/>
    </location>
</feature>
<dbReference type="InterPro" id="IPR001460">
    <property type="entry name" value="PCN-bd_Tpept"/>
</dbReference>
<evidence type="ECO:0000256" key="17">
    <source>
        <dbReference type="SAM" id="Phobius"/>
    </source>
</evidence>
<dbReference type="InterPro" id="IPR036950">
    <property type="entry name" value="PBP_transglycosylase"/>
</dbReference>
<dbReference type="OrthoDB" id="9766909at2"/>
<evidence type="ECO:0000256" key="6">
    <source>
        <dbReference type="ARBA" id="ARBA00022692"/>
    </source>
</evidence>
<feature type="compositionally biased region" description="Polar residues" evidence="16">
    <location>
        <begin position="828"/>
        <end position="841"/>
    </location>
</feature>
<evidence type="ECO:0000256" key="1">
    <source>
        <dbReference type="ARBA" id="ARBA00022475"/>
    </source>
</evidence>
<feature type="domain" description="Penicillin-binding protein transpeptidase" evidence="18">
    <location>
        <begin position="417"/>
        <end position="659"/>
    </location>
</feature>
<protein>
    <submittedName>
        <fullName evidence="20">Penicillin-binding protein</fullName>
    </submittedName>
</protein>
<feature type="transmembrane region" description="Helical" evidence="17">
    <location>
        <begin position="29"/>
        <end position="57"/>
    </location>
</feature>
<evidence type="ECO:0000256" key="16">
    <source>
        <dbReference type="SAM" id="MobiDB-lite"/>
    </source>
</evidence>
<evidence type="ECO:0000256" key="9">
    <source>
        <dbReference type="ARBA" id="ARBA00022984"/>
    </source>
</evidence>
<feature type="domain" description="Glycosyl transferase family 51" evidence="19">
    <location>
        <begin position="99"/>
        <end position="276"/>
    </location>
</feature>
<feature type="compositionally biased region" description="Acidic residues" evidence="16">
    <location>
        <begin position="951"/>
        <end position="960"/>
    </location>
</feature>
<keyword evidence="8" id="KW-0133">Cell shape</keyword>
<evidence type="ECO:0000256" key="12">
    <source>
        <dbReference type="ARBA" id="ARBA00023268"/>
    </source>
</evidence>
<dbReference type="InterPro" id="IPR023346">
    <property type="entry name" value="Lysozyme-like_dom_sf"/>
</dbReference>
<dbReference type="GO" id="GO:0030288">
    <property type="term" value="C:outer membrane-bounded periplasmic space"/>
    <property type="evidence" value="ECO:0007669"/>
    <property type="project" value="TreeGrafter"/>
</dbReference>
<evidence type="ECO:0000313" key="21">
    <source>
        <dbReference type="Proteomes" id="UP000198571"/>
    </source>
</evidence>
<accession>A0A1H9WND3</accession>
<keyword evidence="3" id="KW-0645">Protease</keyword>
<keyword evidence="5" id="KW-0808">Transferase</keyword>
<keyword evidence="10 17" id="KW-1133">Transmembrane helix</keyword>
<feature type="region of interest" description="Disordered" evidence="16">
    <location>
        <begin position="887"/>
        <end position="1124"/>
    </location>
</feature>
<dbReference type="SUPFAM" id="SSF53955">
    <property type="entry name" value="Lysozyme-like"/>
    <property type="match status" value="1"/>
</dbReference>
<dbReference type="InterPro" id="IPR050396">
    <property type="entry name" value="Glycosyltr_51/Transpeptidase"/>
</dbReference>
<dbReference type="Gene3D" id="1.10.3810.10">
    <property type="entry name" value="Biosynthetic peptidoglycan transglycosylase-like"/>
    <property type="match status" value="1"/>
</dbReference>
<dbReference type="InterPro" id="IPR001264">
    <property type="entry name" value="Glyco_trans_51"/>
</dbReference>
<comment type="catalytic activity">
    <reaction evidence="15">
        <text>[GlcNAc-(1-&gt;4)-Mur2Ac(oyl-L-Ala-gamma-D-Glu-L-Lys-D-Ala-D-Ala)](n)-di-trans,octa-cis-undecaprenyl diphosphate + beta-D-GlcNAc-(1-&gt;4)-Mur2Ac(oyl-L-Ala-gamma-D-Glu-L-Lys-D-Ala-D-Ala)-di-trans,octa-cis-undecaprenyl diphosphate = [GlcNAc-(1-&gt;4)-Mur2Ac(oyl-L-Ala-gamma-D-Glu-L-Lys-D-Ala-D-Ala)](n+1)-di-trans,octa-cis-undecaprenyl diphosphate + di-trans,octa-cis-undecaprenyl diphosphate + H(+)</text>
        <dbReference type="Rhea" id="RHEA:23708"/>
        <dbReference type="Rhea" id="RHEA-COMP:9602"/>
        <dbReference type="Rhea" id="RHEA-COMP:9603"/>
        <dbReference type="ChEBI" id="CHEBI:15378"/>
        <dbReference type="ChEBI" id="CHEBI:58405"/>
        <dbReference type="ChEBI" id="CHEBI:60033"/>
        <dbReference type="ChEBI" id="CHEBI:78435"/>
        <dbReference type="EC" id="2.4.99.28"/>
    </reaction>
</comment>
<dbReference type="RefSeq" id="WP_093054969.1">
    <property type="nucleotide sequence ID" value="NZ_FOGT01000018.1"/>
</dbReference>
<evidence type="ECO:0000256" key="13">
    <source>
        <dbReference type="ARBA" id="ARBA00023316"/>
    </source>
</evidence>
<dbReference type="AlphaFoldDB" id="A0A1H9WND3"/>
<dbReference type="STRING" id="1601833.SAMN05518684_11854"/>
<feature type="compositionally biased region" description="Polar residues" evidence="16">
    <location>
        <begin position="889"/>
        <end position="899"/>
    </location>
</feature>
<dbReference type="EMBL" id="FOGT01000018">
    <property type="protein sequence ID" value="SES35385.1"/>
    <property type="molecule type" value="Genomic_DNA"/>
</dbReference>
<dbReference type="Gene3D" id="3.90.1310.40">
    <property type="match status" value="1"/>
</dbReference>
<dbReference type="SUPFAM" id="SSF56601">
    <property type="entry name" value="beta-lactamase/transpeptidase-like"/>
    <property type="match status" value="1"/>
</dbReference>
<dbReference type="GO" id="GO:0008360">
    <property type="term" value="P:regulation of cell shape"/>
    <property type="evidence" value="ECO:0007669"/>
    <property type="project" value="UniProtKB-KW"/>
</dbReference>
<dbReference type="Proteomes" id="UP000198571">
    <property type="component" value="Unassembled WGS sequence"/>
</dbReference>
<dbReference type="GO" id="GO:0008955">
    <property type="term" value="F:peptidoglycan glycosyltransferase activity"/>
    <property type="evidence" value="ECO:0007669"/>
    <property type="project" value="UniProtKB-EC"/>
</dbReference>
<organism evidence="20 21">
    <name type="scientific">Salipaludibacillus aurantiacus</name>
    <dbReference type="NCBI Taxonomy" id="1601833"/>
    <lineage>
        <taxon>Bacteria</taxon>
        <taxon>Bacillati</taxon>
        <taxon>Bacillota</taxon>
        <taxon>Bacilli</taxon>
        <taxon>Bacillales</taxon>
        <taxon>Bacillaceae</taxon>
    </lineage>
</organism>
<evidence type="ECO:0000256" key="2">
    <source>
        <dbReference type="ARBA" id="ARBA00022645"/>
    </source>
</evidence>
<keyword evidence="1" id="KW-1003">Cell membrane</keyword>
<comment type="catalytic activity">
    <reaction evidence="14">
        <text>Preferential cleavage: (Ac)2-L-Lys-D-Ala-|-D-Ala. Also transpeptidation of peptidyl-alanyl moieties that are N-acyl substituents of D-alanine.</text>
        <dbReference type="EC" id="3.4.16.4"/>
    </reaction>
</comment>
<dbReference type="GO" id="GO:0008658">
    <property type="term" value="F:penicillin binding"/>
    <property type="evidence" value="ECO:0007669"/>
    <property type="project" value="InterPro"/>
</dbReference>
<feature type="compositionally biased region" description="Acidic residues" evidence="16">
    <location>
        <begin position="1101"/>
        <end position="1111"/>
    </location>
</feature>
<keyword evidence="12" id="KW-0511">Multifunctional enzyme</keyword>
<reference evidence="21" key="1">
    <citation type="submission" date="2016-10" db="EMBL/GenBank/DDBJ databases">
        <authorList>
            <person name="Varghese N."/>
            <person name="Submissions S."/>
        </authorList>
    </citation>
    <scope>NUCLEOTIDE SEQUENCE [LARGE SCALE GENOMIC DNA]</scope>
    <source>
        <strain evidence="21">S9</strain>
    </source>
</reference>
<keyword evidence="7" id="KW-0378">Hydrolase</keyword>
<dbReference type="InterPro" id="IPR012338">
    <property type="entry name" value="Beta-lactam/transpept-like"/>
</dbReference>
<evidence type="ECO:0000259" key="18">
    <source>
        <dbReference type="Pfam" id="PF00905"/>
    </source>
</evidence>
<feature type="compositionally biased region" description="Low complexity" evidence="16">
    <location>
        <begin position="961"/>
        <end position="1100"/>
    </location>
</feature>
<keyword evidence="6 17" id="KW-0812">Transmembrane</keyword>
<keyword evidence="11 17" id="KW-0472">Membrane</keyword>